<dbReference type="GO" id="GO:0005739">
    <property type="term" value="C:mitochondrion"/>
    <property type="evidence" value="ECO:0007669"/>
    <property type="project" value="TreeGrafter"/>
</dbReference>
<organism evidence="3 4">
    <name type="scientific">Pseudallescheria apiosperma</name>
    <name type="common">Scedosporium apiospermum</name>
    <dbReference type="NCBI Taxonomy" id="563466"/>
    <lineage>
        <taxon>Eukaryota</taxon>
        <taxon>Fungi</taxon>
        <taxon>Dikarya</taxon>
        <taxon>Ascomycota</taxon>
        <taxon>Pezizomycotina</taxon>
        <taxon>Sordariomycetes</taxon>
        <taxon>Hypocreomycetidae</taxon>
        <taxon>Microascales</taxon>
        <taxon>Microascaceae</taxon>
        <taxon>Scedosporium</taxon>
    </lineage>
</organism>
<evidence type="ECO:0000313" key="4">
    <source>
        <dbReference type="Proteomes" id="UP000028545"/>
    </source>
</evidence>
<reference evidence="3 4" key="1">
    <citation type="journal article" date="2014" name="Genome Announc.">
        <title>Draft genome sequence of the pathogenic fungus Scedosporium apiospermum.</title>
        <authorList>
            <person name="Vandeputte P."/>
            <person name="Ghamrawi S."/>
            <person name="Rechenmann M."/>
            <person name="Iltis A."/>
            <person name="Giraud S."/>
            <person name="Fleury M."/>
            <person name="Thornton C."/>
            <person name="Delhaes L."/>
            <person name="Meyer W."/>
            <person name="Papon N."/>
            <person name="Bouchara J.P."/>
        </authorList>
    </citation>
    <scope>NUCLEOTIDE SEQUENCE [LARGE SCALE GENOMIC DNA]</scope>
    <source>
        <strain evidence="3 4">IHEM 14462</strain>
    </source>
</reference>
<dbReference type="RefSeq" id="XP_016642473.1">
    <property type="nucleotide sequence ID" value="XM_016788157.1"/>
</dbReference>
<dbReference type="GO" id="GO:0005886">
    <property type="term" value="C:plasma membrane"/>
    <property type="evidence" value="ECO:0007669"/>
    <property type="project" value="TreeGrafter"/>
</dbReference>
<proteinExistence type="inferred from homology"/>
<dbReference type="InterPro" id="IPR005097">
    <property type="entry name" value="Sacchrp_dh_NADP-bd"/>
</dbReference>
<dbReference type="SUPFAM" id="SSF51735">
    <property type="entry name" value="NAD(P)-binding Rossmann-fold domains"/>
    <property type="match status" value="1"/>
</dbReference>
<dbReference type="VEuPathDB" id="FungiDB:SAPIO_CDS5930"/>
<dbReference type="InterPro" id="IPR036291">
    <property type="entry name" value="NAD(P)-bd_dom_sf"/>
</dbReference>
<accession>A0A084G5R2</accession>
<comment type="similarity">
    <text evidence="1">Belongs to the saccharopine dehydrogenase family.</text>
</comment>
<gene>
    <name evidence="3" type="ORF">SAPIO_CDS5930</name>
</gene>
<dbReference type="Pfam" id="PF03435">
    <property type="entry name" value="Sacchrp_dh_NADP"/>
    <property type="match status" value="1"/>
</dbReference>
<dbReference type="OMA" id="GPYQLYG"/>
<dbReference type="PANTHER" id="PTHR12286">
    <property type="entry name" value="SACCHAROPINE DEHYDROGENASE-LIKE OXIDOREDUCTASE"/>
    <property type="match status" value="1"/>
</dbReference>
<dbReference type="GO" id="GO:0009247">
    <property type="term" value="P:glycolipid biosynthetic process"/>
    <property type="evidence" value="ECO:0007669"/>
    <property type="project" value="TreeGrafter"/>
</dbReference>
<dbReference type="GeneID" id="27725002"/>
<evidence type="ECO:0000313" key="3">
    <source>
        <dbReference type="EMBL" id="KEZ42674.1"/>
    </source>
</evidence>
<dbReference type="PANTHER" id="PTHR12286:SF5">
    <property type="entry name" value="SACCHAROPINE DEHYDROGENASE-LIKE OXIDOREDUCTASE"/>
    <property type="match status" value="1"/>
</dbReference>
<dbReference type="InterPro" id="IPR051276">
    <property type="entry name" value="Saccharopine_DH-like_oxidrdct"/>
</dbReference>
<protein>
    <submittedName>
        <fullName evidence="3">Saccharopine dehydrogenase</fullName>
    </submittedName>
</protein>
<dbReference type="HOGENOM" id="CLU_031002_0_1_1"/>
<dbReference type="OrthoDB" id="10268090at2759"/>
<dbReference type="EMBL" id="JOWA01000099">
    <property type="protein sequence ID" value="KEZ42674.1"/>
    <property type="molecule type" value="Genomic_DNA"/>
</dbReference>
<comment type="caution">
    <text evidence="3">The sequence shown here is derived from an EMBL/GenBank/DDBJ whole genome shotgun (WGS) entry which is preliminary data.</text>
</comment>
<dbReference type="AlphaFoldDB" id="A0A084G5R2"/>
<dbReference type="GO" id="GO:0005811">
    <property type="term" value="C:lipid droplet"/>
    <property type="evidence" value="ECO:0007669"/>
    <property type="project" value="TreeGrafter"/>
</dbReference>
<evidence type="ECO:0000259" key="2">
    <source>
        <dbReference type="Pfam" id="PF03435"/>
    </source>
</evidence>
<evidence type="ECO:0000256" key="1">
    <source>
        <dbReference type="ARBA" id="ARBA00038048"/>
    </source>
</evidence>
<keyword evidence="4" id="KW-1185">Reference proteome</keyword>
<sequence length="420" mass="45489">MPLKDHSRKYDIVVFGATGYTGHRVAQHIASQFPINLRWAIAGRSEAKLHEIAQECEKINPDRTQPQIEICNLNQEEVDSLAKTSFVLITCVGPFAKHGEFAYKACANHGTHYLDTTGEAPFTKSMIQKYENAAKTSGAIMLSQVAVQSAPADIITWTLAKNLKEKLDADTGKVTVVTSIDSAPSGGTIASALSLFETFSLSQIRNAFKPYNFSPVANPTRRPRDPSNFLTPLTGLRTLPDLGRVTTSIANRVDGNIVERSWGLHQTLPSLRARVAYGPHFSWAEYASAPSALQGAAGHLGLMVGGAVLTLLPPVRWLVKKFVFAPGSGPSVEAAKNDSVVFRAVAEPDPPKEGKRAFGQAEYHGSMYTFTAVLNSQAALTILEDKLDLEGGCYTPACLGQGYIDRLAKQGFAIKSEIRE</sequence>
<name>A0A084G5R2_PSEDA</name>
<dbReference type="Gene3D" id="3.40.50.720">
    <property type="entry name" value="NAD(P)-binding Rossmann-like Domain"/>
    <property type="match status" value="1"/>
</dbReference>
<dbReference type="KEGG" id="sapo:SAPIO_CDS5930"/>
<dbReference type="Proteomes" id="UP000028545">
    <property type="component" value="Unassembled WGS sequence"/>
</dbReference>
<feature type="domain" description="Saccharopine dehydrogenase NADP binding" evidence="2">
    <location>
        <begin position="12"/>
        <end position="140"/>
    </location>
</feature>